<protein>
    <submittedName>
        <fullName evidence="6">Alpha/beta hydrolase</fullName>
    </submittedName>
</protein>
<evidence type="ECO:0000313" key="7">
    <source>
        <dbReference type="Proteomes" id="UP001501536"/>
    </source>
</evidence>
<reference evidence="7" key="1">
    <citation type="journal article" date="2019" name="Int. J. Syst. Evol. Microbiol.">
        <title>The Global Catalogue of Microorganisms (GCM) 10K type strain sequencing project: providing services to taxonomists for standard genome sequencing and annotation.</title>
        <authorList>
            <consortium name="The Broad Institute Genomics Platform"/>
            <consortium name="The Broad Institute Genome Sequencing Center for Infectious Disease"/>
            <person name="Wu L."/>
            <person name="Ma J."/>
        </authorList>
    </citation>
    <scope>NUCLEOTIDE SEQUENCE [LARGE SCALE GENOMIC DNA]</scope>
    <source>
        <strain evidence="7">JCM 16961</strain>
    </source>
</reference>
<dbReference type="RefSeq" id="WP_344885415.1">
    <property type="nucleotide sequence ID" value="NZ_BAABCJ010000007.1"/>
</dbReference>
<sequence length="503" mass="53686">MIRRPGLPALPRHRAGTRRGRWAAALAAAAAVVLAATGCTPQPDERGPEPAAVPSGLERFYEQKPAWEECQGSFECASVQVPLDYAAPEGESIELAMIRKRAPMPEGSLLVNPGGPGASGVQLVRNTATTTFSTDLRENFHLVGFDPRGVGQSAAVECRTDAQLDEGRAGEPMSIAELGELCDAKNGEILSHVDTDSAARDLDILRAVNGDHDLNYLGFSYGTKLGAAYADLFPENVGRLVLDGAMDPTLGISEVTLAQAESFQQELRALVEWCGGEASCPLAGGQDGLDELVQIMDRLEADPIPVEDGREFTEAEFVNALLLPLYDDGWWQSFSEGLTELQRQDSAESLMYMADARSGRLDDGTYADNSWDAFTAINCLDYPDPRVDGAALDRALDDVSPTIGWYLGGDLSCDAWPAPPVGDLDPAQPLAGDAQALVIGTTGDPATPYEWSEALAEQLGPRARLVTYEGHGHTAYGRSNDCITKAVDAFLIDGEVPAEGLTC</sequence>
<dbReference type="PANTHER" id="PTHR43248:SF29">
    <property type="entry name" value="TRIPEPTIDYL AMINOPEPTIDASE"/>
    <property type="match status" value="1"/>
</dbReference>
<dbReference type="InterPro" id="IPR013595">
    <property type="entry name" value="Pept_S33_TAP-like_C"/>
</dbReference>
<evidence type="ECO:0000256" key="2">
    <source>
        <dbReference type="ARBA" id="ARBA00022729"/>
    </source>
</evidence>
<dbReference type="Proteomes" id="UP001501536">
    <property type="component" value="Unassembled WGS sequence"/>
</dbReference>
<dbReference type="SUPFAM" id="SSF53474">
    <property type="entry name" value="alpha/beta-Hydrolases"/>
    <property type="match status" value="1"/>
</dbReference>
<dbReference type="EMBL" id="BAABCJ010000007">
    <property type="protein sequence ID" value="GAA3711029.1"/>
    <property type="molecule type" value="Genomic_DNA"/>
</dbReference>
<feature type="domain" description="Peptidase S33 tripeptidyl aminopeptidase-like C-terminal" evidence="5">
    <location>
        <begin position="410"/>
        <end position="503"/>
    </location>
</feature>
<evidence type="ECO:0000256" key="3">
    <source>
        <dbReference type="ARBA" id="ARBA00022801"/>
    </source>
</evidence>
<gene>
    <name evidence="6" type="ORF">GCM10022377_25660</name>
</gene>
<comment type="caution">
    <text evidence="6">The sequence shown here is derived from an EMBL/GenBank/DDBJ whole genome shotgun (WGS) entry which is preliminary data.</text>
</comment>
<accession>A0ABP7DW17</accession>
<evidence type="ECO:0000256" key="4">
    <source>
        <dbReference type="SAM" id="SignalP"/>
    </source>
</evidence>
<organism evidence="6 7">
    <name type="scientific">Zhihengliuella alba</name>
    <dbReference type="NCBI Taxonomy" id="547018"/>
    <lineage>
        <taxon>Bacteria</taxon>
        <taxon>Bacillati</taxon>
        <taxon>Actinomycetota</taxon>
        <taxon>Actinomycetes</taxon>
        <taxon>Micrococcales</taxon>
        <taxon>Micrococcaceae</taxon>
        <taxon>Zhihengliuella</taxon>
    </lineage>
</organism>
<dbReference type="GO" id="GO:0016787">
    <property type="term" value="F:hydrolase activity"/>
    <property type="evidence" value="ECO:0007669"/>
    <property type="project" value="UniProtKB-KW"/>
</dbReference>
<keyword evidence="2 4" id="KW-0732">Signal</keyword>
<keyword evidence="7" id="KW-1185">Reference proteome</keyword>
<comment type="similarity">
    <text evidence="1">Belongs to the peptidase S33 family.</text>
</comment>
<name>A0ABP7DW17_9MICC</name>
<evidence type="ECO:0000259" key="5">
    <source>
        <dbReference type="Pfam" id="PF08386"/>
    </source>
</evidence>
<evidence type="ECO:0000313" key="6">
    <source>
        <dbReference type="EMBL" id="GAA3711029.1"/>
    </source>
</evidence>
<dbReference type="PANTHER" id="PTHR43248">
    <property type="entry name" value="2-SUCCINYL-6-HYDROXY-2,4-CYCLOHEXADIENE-1-CARBOXYLATE SYNTHASE"/>
    <property type="match status" value="1"/>
</dbReference>
<evidence type="ECO:0000256" key="1">
    <source>
        <dbReference type="ARBA" id="ARBA00010088"/>
    </source>
</evidence>
<feature type="signal peptide" evidence="4">
    <location>
        <begin position="1"/>
        <end position="35"/>
    </location>
</feature>
<keyword evidence="3 6" id="KW-0378">Hydrolase</keyword>
<dbReference type="InterPro" id="IPR029058">
    <property type="entry name" value="AB_hydrolase_fold"/>
</dbReference>
<dbReference type="Gene3D" id="3.40.50.1820">
    <property type="entry name" value="alpha/beta hydrolase"/>
    <property type="match status" value="1"/>
</dbReference>
<dbReference type="Pfam" id="PF08386">
    <property type="entry name" value="Abhydrolase_4"/>
    <property type="match status" value="1"/>
</dbReference>
<feature type="chain" id="PRO_5045238054" evidence="4">
    <location>
        <begin position="36"/>
        <end position="503"/>
    </location>
</feature>
<dbReference type="InterPro" id="IPR051601">
    <property type="entry name" value="Serine_prot/Carboxylest_S33"/>
</dbReference>
<proteinExistence type="inferred from homology"/>